<accession>A0A1G6H330</accession>
<dbReference type="EMBL" id="FMYM01000002">
    <property type="protein sequence ID" value="SDB88720.1"/>
    <property type="molecule type" value="Genomic_DNA"/>
</dbReference>
<dbReference type="GO" id="GO:0046872">
    <property type="term" value="F:metal ion binding"/>
    <property type="evidence" value="ECO:0007669"/>
    <property type="project" value="UniProtKB-KW"/>
</dbReference>
<evidence type="ECO:0000256" key="10">
    <source>
        <dbReference type="ARBA" id="ARBA00048713"/>
    </source>
</evidence>
<dbReference type="GO" id="GO:0004517">
    <property type="term" value="F:nitric-oxide synthase activity"/>
    <property type="evidence" value="ECO:0007669"/>
    <property type="project" value="InterPro"/>
</dbReference>
<dbReference type="CDD" id="cd00575">
    <property type="entry name" value="NOS_oxygenase"/>
    <property type="match status" value="1"/>
</dbReference>
<dbReference type="Proteomes" id="UP000242662">
    <property type="component" value="Unassembled WGS sequence"/>
</dbReference>
<comment type="similarity">
    <text evidence="3 11">Belongs to the NOS family. Bacterial NOS oxygenase subfamily.</text>
</comment>
<keyword evidence="7 11" id="KW-0479">Metal-binding</keyword>
<comment type="catalytic activity">
    <reaction evidence="10">
        <text>3 reduced [flavodoxin] + 2 L-arginine + 4 O2 = 3 oxidized [flavodoxin] + 2 L-citrulline + 2 nitric oxide + 4 H2O + 5 H(+)</text>
        <dbReference type="Rhea" id="RHEA:52324"/>
        <dbReference type="Rhea" id="RHEA-COMP:10622"/>
        <dbReference type="Rhea" id="RHEA-COMP:10623"/>
        <dbReference type="ChEBI" id="CHEBI:15377"/>
        <dbReference type="ChEBI" id="CHEBI:15378"/>
        <dbReference type="ChEBI" id="CHEBI:15379"/>
        <dbReference type="ChEBI" id="CHEBI:16480"/>
        <dbReference type="ChEBI" id="CHEBI:32682"/>
        <dbReference type="ChEBI" id="CHEBI:57618"/>
        <dbReference type="ChEBI" id="CHEBI:57743"/>
        <dbReference type="ChEBI" id="CHEBI:58210"/>
        <dbReference type="EC" id="1.14.14.47"/>
    </reaction>
</comment>
<evidence type="ECO:0000256" key="1">
    <source>
        <dbReference type="ARBA" id="ARBA00001971"/>
    </source>
</evidence>
<reference evidence="15" key="1">
    <citation type="submission" date="2016-09" db="EMBL/GenBank/DDBJ databases">
        <authorList>
            <person name="Varghese N."/>
            <person name="Submissions S."/>
        </authorList>
    </citation>
    <scope>NUCLEOTIDE SEQUENCE [LARGE SCALE GENOMIC DNA]</scope>
    <source>
        <strain evidence="15">25nlg</strain>
    </source>
</reference>
<feature type="binding site" description="axial binding residue" evidence="12">
    <location>
        <position position="61"/>
    </location>
    <ligand>
        <name>heme</name>
        <dbReference type="ChEBI" id="CHEBI:30413"/>
    </ligand>
    <ligandPart>
        <name>Fe</name>
        <dbReference type="ChEBI" id="CHEBI:18248"/>
    </ligandPart>
</feature>
<dbReference type="PANTHER" id="PTHR43410">
    <property type="entry name" value="NITRIC OXIDE SYNTHASE OXYGENASE"/>
    <property type="match status" value="1"/>
</dbReference>
<comment type="cofactor">
    <cofactor evidence="1 11 12">
        <name>heme</name>
        <dbReference type="ChEBI" id="CHEBI:30413"/>
    </cofactor>
</comment>
<dbReference type="OrthoDB" id="3398374at2"/>
<evidence type="ECO:0000256" key="8">
    <source>
        <dbReference type="ARBA" id="ARBA00023002"/>
    </source>
</evidence>
<dbReference type="InterPro" id="IPR017142">
    <property type="entry name" value="Nitric_oxide_synthase_Oase-su"/>
</dbReference>
<dbReference type="Gene3D" id="3.90.440.10">
    <property type="entry name" value="Nitric Oxide Synthase,Heme Domain,Chain A domain 2"/>
    <property type="match status" value="1"/>
</dbReference>
<dbReference type="InterPro" id="IPR036119">
    <property type="entry name" value="NOS_N_sf"/>
</dbReference>
<evidence type="ECO:0000259" key="13">
    <source>
        <dbReference type="PROSITE" id="PS60001"/>
    </source>
</evidence>
<dbReference type="PANTHER" id="PTHR43410:SF1">
    <property type="entry name" value="NITRIC OXIDE SYNTHASE"/>
    <property type="match status" value="1"/>
</dbReference>
<evidence type="ECO:0000256" key="11">
    <source>
        <dbReference type="PIRNR" id="PIRNR037219"/>
    </source>
</evidence>
<dbReference type="InterPro" id="IPR004030">
    <property type="entry name" value="NOS_N"/>
</dbReference>
<name>A0A1G6H330_9BACI</name>
<dbReference type="RefSeq" id="WP_090774854.1">
    <property type="nucleotide sequence ID" value="NZ_FMYM01000002.1"/>
</dbReference>
<sequence>MEAAARTFITQYYDELNRPEEEKRQRLEEVLAQIRATGTYTHTYDELVFGAKVAWRNSNRCIGRLFWERLHVHDARHLNRMEDVVQGLYDHIAYATNGGKVIPTITVFQQGSRMRIWNHQLVRYAGYERNGQVIGDPASLALTRICEQLGWRGAGTPFDVLPLVVSIDDSKPQWFPIPAEIVQEVSITHPTLPAFATLNLQWYAVPIISDMRLEIGGISYFAAPFNGWYMGTEIGARNLADDFRYNCLPHIAHLLGLNMAHESTLWRDEALVELNRAVLYSYQKAGVSIVDHHTAAKQFEQFCKREHRQSREVTGDWTWLIPPLSPAQTDIFHQEYRNEVKTPNFFYEQAPYG</sequence>
<dbReference type="Gene3D" id="3.90.1230.10">
    <property type="entry name" value="Nitric Oxide Synthase, Chain A, domain 3"/>
    <property type="match status" value="1"/>
</dbReference>
<comment type="function">
    <text evidence="2 11">Catalyzes the production of nitric oxide.</text>
</comment>
<dbReference type="PIRSF" id="PIRSF037219">
    <property type="entry name" value="NOS_oxygenase"/>
    <property type="match status" value="1"/>
</dbReference>
<keyword evidence="15" id="KW-1185">Reference proteome</keyword>
<dbReference type="GO" id="GO:0020037">
    <property type="term" value="F:heme binding"/>
    <property type="evidence" value="ECO:0007669"/>
    <property type="project" value="InterPro"/>
</dbReference>
<proteinExistence type="inferred from homology"/>
<dbReference type="Pfam" id="PF02898">
    <property type="entry name" value="NO_synthase"/>
    <property type="match status" value="1"/>
</dbReference>
<evidence type="ECO:0000313" key="15">
    <source>
        <dbReference type="Proteomes" id="UP000242662"/>
    </source>
</evidence>
<keyword evidence="6 11" id="KW-0349">Heme</keyword>
<keyword evidence="8 11" id="KW-0560">Oxidoreductase</keyword>
<evidence type="ECO:0000313" key="14">
    <source>
        <dbReference type="EMBL" id="SDB88720.1"/>
    </source>
</evidence>
<evidence type="ECO:0000256" key="3">
    <source>
        <dbReference type="ARBA" id="ARBA00005411"/>
    </source>
</evidence>
<dbReference type="GO" id="GO:0006809">
    <property type="term" value="P:nitric oxide biosynthetic process"/>
    <property type="evidence" value="ECO:0007669"/>
    <property type="project" value="InterPro"/>
</dbReference>
<dbReference type="InterPro" id="IPR044940">
    <property type="entry name" value="NOS_dom_2"/>
</dbReference>
<dbReference type="AlphaFoldDB" id="A0A1G6H330"/>
<evidence type="ECO:0000256" key="12">
    <source>
        <dbReference type="PIRSR" id="PIRSR037219-1"/>
    </source>
</evidence>
<dbReference type="PROSITE" id="PS60001">
    <property type="entry name" value="NOS"/>
    <property type="match status" value="1"/>
</dbReference>
<protein>
    <recommendedName>
        <fullName evidence="5 11">Nitric oxide synthase oxygenase</fullName>
        <ecNumber evidence="4 11">1.14.14.47</ecNumber>
    </recommendedName>
</protein>
<evidence type="ECO:0000256" key="2">
    <source>
        <dbReference type="ARBA" id="ARBA00002642"/>
    </source>
</evidence>
<dbReference type="STRING" id="1464122.SAMN05421737_102299"/>
<dbReference type="InterPro" id="IPR044944">
    <property type="entry name" value="NOS_dom_3"/>
</dbReference>
<comment type="miscellaneous">
    <text evidence="11">This protein is similar to the oxygenase domain of eukaryotic nitric oxide synthases but lacks the reductase domain which, in eukaryotes, is responsible for transfer of electrons to the ferric heme during nitric oxide synthesis.</text>
</comment>
<comment type="subunit">
    <text evidence="11">Homodimer.</text>
</comment>
<evidence type="ECO:0000256" key="6">
    <source>
        <dbReference type="ARBA" id="ARBA00022617"/>
    </source>
</evidence>
<gene>
    <name evidence="14" type="ORF">SAMN05421737_102299</name>
</gene>
<evidence type="ECO:0000256" key="4">
    <source>
        <dbReference type="ARBA" id="ARBA00012735"/>
    </source>
</evidence>
<dbReference type="Gene3D" id="3.90.340.10">
    <property type="entry name" value="Nitric Oxide Synthase, Chain A, domain 1"/>
    <property type="match status" value="1"/>
</dbReference>
<organism evidence="14 15">
    <name type="scientific">Shouchella lonarensis</name>
    <dbReference type="NCBI Taxonomy" id="1464122"/>
    <lineage>
        <taxon>Bacteria</taxon>
        <taxon>Bacillati</taxon>
        <taxon>Bacillota</taxon>
        <taxon>Bacilli</taxon>
        <taxon>Bacillales</taxon>
        <taxon>Bacillaceae</taxon>
        <taxon>Shouchella</taxon>
    </lineage>
</organism>
<dbReference type="InterPro" id="IPR044943">
    <property type="entry name" value="NOS_dom_1"/>
</dbReference>
<dbReference type="SUPFAM" id="SSF56512">
    <property type="entry name" value="Nitric oxide (NO) synthase oxygenase domain"/>
    <property type="match status" value="1"/>
</dbReference>
<feature type="domain" description="Nitric oxide synthase (NOS)" evidence="13">
    <location>
        <begin position="60"/>
        <end position="67"/>
    </location>
</feature>
<evidence type="ECO:0000256" key="9">
    <source>
        <dbReference type="ARBA" id="ARBA00023004"/>
    </source>
</evidence>
<evidence type="ECO:0000256" key="5">
    <source>
        <dbReference type="ARBA" id="ARBA00018859"/>
    </source>
</evidence>
<evidence type="ECO:0000256" key="7">
    <source>
        <dbReference type="ARBA" id="ARBA00022723"/>
    </source>
</evidence>
<keyword evidence="9 11" id="KW-0408">Iron</keyword>
<dbReference type="EC" id="1.14.14.47" evidence="4 11"/>
<dbReference type="InterPro" id="IPR050607">
    <property type="entry name" value="NOS"/>
</dbReference>